<protein>
    <submittedName>
        <fullName evidence="1">Uncharacterized protein</fullName>
    </submittedName>
</protein>
<comment type="caution">
    <text evidence="1">The sequence shown here is derived from an EMBL/GenBank/DDBJ whole genome shotgun (WGS) entry which is preliminary data.</text>
</comment>
<organism evidence="1 3">
    <name type="scientific">Ladona fulva</name>
    <name type="common">Scarce chaser dragonfly</name>
    <name type="synonym">Libellula fulva</name>
    <dbReference type="NCBI Taxonomy" id="123851"/>
    <lineage>
        <taxon>Eukaryota</taxon>
        <taxon>Metazoa</taxon>
        <taxon>Ecdysozoa</taxon>
        <taxon>Arthropoda</taxon>
        <taxon>Hexapoda</taxon>
        <taxon>Insecta</taxon>
        <taxon>Pterygota</taxon>
        <taxon>Palaeoptera</taxon>
        <taxon>Odonata</taxon>
        <taxon>Epiprocta</taxon>
        <taxon>Anisoptera</taxon>
        <taxon>Libelluloidea</taxon>
        <taxon>Libellulidae</taxon>
        <taxon>Ladona</taxon>
    </lineage>
</organism>
<dbReference type="EMBL" id="KZ308322">
    <property type="protein sequence ID" value="KAG8227446.1"/>
    <property type="molecule type" value="Genomic_DNA"/>
</dbReference>
<dbReference type="OrthoDB" id="6769926at2759"/>
<evidence type="ECO:0000313" key="3">
    <source>
        <dbReference type="Proteomes" id="UP000792457"/>
    </source>
</evidence>
<keyword evidence="3" id="KW-1185">Reference proteome</keyword>
<dbReference type="Proteomes" id="UP000792457">
    <property type="component" value="Unassembled WGS sequence"/>
</dbReference>
<reference evidence="1" key="1">
    <citation type="submission" date="2013-04" db="EMBL/GenBank/DDBJ databases">
        <authorList>
            <person name="Qu J."/>
            <person name="Murali S.C."/>
            <person name="Bandaranaike D."/>
            <person name="Bellair M."/>
            <person name="Blankenburg K."/>
            <person name="Chao H."/>
            <person name="Dinh H."/>
            <person name="Doddapaneni H."/>
            <person name="Downs B."/>
            <person name="Dugan-Rocha S."/>
            <person name="Elkadiri S."/>
            <person name="Gnanaolivu R.D."/>
            <person name="Hernandez B."/>
            <person name="Javaid M."/>
            <person name="Jayaseelan J.C."/>
            <person name="Lee S."/>
            <person name="Li M."/>
            <person name="Ming W."/>
            <person name="Munidasa M."/>
            <person name="Muniz J."/>
            <person name="Nguyen L."/>
            <person name="Ongeri F."/>
            <person name="Osuji N."/>
            <person name="Pu L.-L."/>
            <person name="Puazo M."/>
            <person name="Qu C."/>
            <person name="Quiroz J."/>
            <person name="Raj R."/>
            <person name="Weissenberger G."/>
            <person name="Xin Y."/>
            <person name="Zou X."/>
            <person name="Han Y."/>
            <person name="Richards S."/>
            <person name="Worley K."/>
            <person name="Muzny D."/>
            <person name="Gibbs R."/>
        </authorList>
    </citation>
    <scope>NUCLEOTIDE SEQUENCE</scope>
    <source>
        <strain evidence="1">Sampled in the wild</strain>
    </source>
</reference>
<dbReference type="PANTHER" id="PTHR37984">
    <property type="entry name" value="PROTEIN CBG26694"/>
    <property type="match status" value="1"/>
</dbReference>
<dbReference type="EMBL" id="KZ308385">
    <property type="protein sequence ID" value="KAG8228745.1"/>
    <property type="molecule type" value="Genomic_DNA"/>
</dbReference>
<accession>A0A8K0K330</accession>
<gene>
    <name evidence="1" type="ORF">J437_LFUL000455</name>
    <name evidence="2" type="ORF">J437_LFUL009667</name>
</gene>
<dbReference type="InterPro" id="IPR050951">
    <property type="entry name" value="Retrovirus_Pol_polyprotein"/>
</dbReference>
<evidence type="ECO:0000313" key="1">
    <source>
        <dbReference type="EMBL" id="KAG8227446.1"/>
    </source>
</evidence>
<dbReference type="SUPFAM" id="SSF53098">
    <property type="entry name" value="Ribonuclease H-like"/>
    <property type="match status" value="1"/>
</dbReference>
<dbReference type="InterPro" id="IPR012337">
    <property type="entry name" value="RNaseH-like_sf"/>
</dbReference>
<dbReference type="GO" id="GO:0003676">
    <property type="term" value="F:nucleic acid binding"/>
    <property type="evidence" value="ECO:0007669"/>
    <property type="project" value="InterPro"/>
</dbReference>
<dbReference type="Gene3D" id="3.30.420.10">
    <property type="entry name" value="Ribonuclease H-like superfamily/Ribonuclease H"/>
    <property type="match status" value="1"/>
</dbReference>
<dbReference type="AlphaFoldDB" id="A0A8K0K330"/>
<reference evidence="1" key="2">
    <citation type="submission" date="2017-10" db="EMBL/GenBank/DDBJ databases">
        <title>Ladona fulva Genome sequencing and assembly.</title>
        <authorList>
            <person name="Murali S."/>
            <person name="Richards S."/>
            <person name="Bandaranaike D."/>
            <person name="Bellair M."/>
            <person name="Blankenburg K."/>
            <person name="Chao H."/>
            <person name="Dinh H."/>
            <person name="Doddapaneni H."/>
            <person name="Dugan-Rocha S."/>
            <person name="Elkadiri S."/>
            <person name="Gnanaolivu R."/>
            <person name="Hernandez B."/>
            <person name="Skinner E."/>
            <person name="Javaid M."/>
            <person name="Lee S."/>
            <person name="Li M."/>
            <person name="Ming W."/>
            <person name="Munidasa M."/>
            <person name="Muniz J."/>
            <person name="Nguyen L."/>
            <person name="Hughes D."/>
            <person name="Osuji N."/>
            <person name="Pu L.-L."/>
            <person name="Puazo M."/>
            <person name="Qu C."/>
            <person name="Quiroz J."/>
            <person name="Raj R."/>
            <person name="Weissenberger G."/>
            <person name="Xin Y."/>
            <person name="Zou X."/>
            <person name="Han Y."/>
            <person name="Worley K."/>
            <person name="Muzny D."/>
            <person name="Gibbs R."/>
        </authorList>
    </citation>
    <scope>NUCLEOTIDE SEQUENCE</scope>
    <source>
        <strain evidence="1">Sampled in the wild</strain>
    </source>
</reference>
<dbReference type="PANTHER" id="PTHR37984:SF5">
    <property type="entry name" value="PROTEIN NYNRIN-LIKE"/>
    <property type="match status" value="1"/>
</dbReference>
<evidence type="ECO:0000313" key="2">
    <source>
        <dbReference type="EMBL" id="KAG8228745.1"/>
    </source>
</evidence>
<name>A0A8K0K330_LADFU</name>
<sequence length="154" mass="18114">MNRTINRYLSKVDSDHQRDWDQHLYLFLLAYRSSIHETTSQSPASIIFGRELRLPCDLKFGCKPGEDLADENFVTDLRLRMDDIHHRVRNNIEQASNRMKDRYDVRAEDGDCQVGDLVWLFNPQRRRGFSPKLQSSWEGPYELITSINIEVINS</sequence>
<dbReference type="InterPro" id="IPR036397">
    <property type="entry name" value="RNaseH_sf"/>
</dbReference>
<proteinExistence type="predicted"/>